<organism evidence="2 3">
    <name type="scientific">Macaca mulatta</name>
    <name type="common">Rhesus macaque</name>
    <dbReference type="NCBI Taxonomy" id="9544"/>
    <lineage>
        <taxon>Eukaryota</taxon>
        <taxon>Metazoa</taxon>
        <taxon>Chordata</taxon>
        <taxon>Craniata</taxon>
        <taxon>Vertebrata</taxon>
        <taxon>Euteleostomi</taxon>
        <taxon>Mammalia</taxon>
        <taxon>Eutheria</taxon>
        <taxon>Euarchontoglires</taxon>
        <taxon>Primates</taxon>
        <taxon>Haplorrhini</taxon>
        <taxon>Catarrhini</taxon>
        <taxon>Cercopithecidae</taxon>
        <taxon>Cercopithecinae</taxon>
        <taxon>Macaca</taxon>
    </lineage>
</organism>
<evidence type="ECO:0000256" key="1">
    <source>
        <dbReference type="SAM" id="Phobius"/>
    </source>
</evidence>
<keyword evidence="1" id="KW-1133">Transmembrane helix</keyword>
<reference evidence="2" key="4">
    <citation type="submission" date="2025-09" db="UniProtKB">
        <authorList>
            <consortium name="Ensembl"/>
        </authorList>
    </citation>
    <scope>IDENTIFICATION</scope>
    <source>
        <strain evidence="2">17573</strain>
    </source>
</reference>
<keyword evidence="1" id="KW-0812">Transmembrane</keyword>
<sequence>MSHQAQPNKVFLIGHTLVLGHFPSSLIIRGYDDYPHPASKEMEAQNREVKQVAQGHAAQTRFEPRPDSKTLKWGLVTRPPHISPLTKLFPSSSFFFFFFFFFFFETESHSVAQAVVQWYNLGSLHPPPPGFKQFSCLSLPSSWDSRHAPPCPANFCIFSRDGVSPCWPGWSRTPDLR</sequence>
<dbReference type="Bgee" id="ENSMMUG00000051353">
    <property type="expression patterns" value="Expressed in liver and 4 other cell types or tissues"/>
</dbReference>
<dbReference type="STRING" id="9544.ENSMMUP00000078424"/>
<reference evidence="3" key="1">
    <citation type="journal article" date="2007" name="Science">
        <title>Evolutionary and biomedical insights from the rhesus macaque genome.</title>
        <authorList>
            <person name="Gibbs R.A."/>
            <person name="Rogers J."/>
            <person name="Katze M.G."/>
            <person name="Bumgarner R."/>
            <person name="Weinstock G.M."/>
            <person name="Mardis E.R."/>
            <person name="Remington K.A."/>
            <person name="Strausberg R.L."/>
            <person name="Venter J.C."/>
            <person name="Wilson R.K."/>
            <person name="Batzer M.A."/>
            <person name="Bustamante C.D."/>
            <person name="Eichler E.E."/>
            <person name="Hahn M.W."/>
            <person name="Hardison R.C."/>
            <person name="Makova K.D."/>
            <person name="Miller W."/>
            <person name="Milosavljevic A."/>
            <person name="Palermo R.E."/>
            <person name="Siepel A."/>
            <person name="Sikela J.M."/>
            <person name="Attaway T."/>
            <person name="Bell S."/>
            <person name="Bernard K.E."/>
            <person name="Buhay C.J."/>
            <person name="Chandrabose M.N."/>
            <person name="Dao M."/>
            <person name="Davis C."/>
            <person name="Delehaunty K.D."/>
            <person name="Ding Y."/>
            <person name="Dinh H.H."/>
            <person name="Dugan-Rocha S."/>
            <person name="Fulton L.A."/>
            <person name="Gabisi R.A."/>
            <person name="Garner T.T."/>
            <person name="Godfrey J."/>
            <person name="Hawes A.C."/>
            <person name="Hernandez J."/>
            <person name="Hines S."/>
            <person name="Holder M."/>
            <person name="Hume J."/>
            <person name="Jhangiani S.N."/>
            <person name="Joshi V."/>
            <person name="Khan Z.M."/>
            <person name="Kirkness E.F."/>
            <person name="Cree A."/>
            <person name="Fowler R.G."/>
            <person name="Lee S."/>
            <person name="Lewis L.R."/>
            <person name="Li Z."/>
            <person name="Liu Y.-S."/>
            <person name="Moore S.M."/>
            <person name="Muzny D."/>
            <person name="Nazareth L.V."/>
            <person name="Ngo D.N."/>
            <person name="Okwuonu G.O."/>
            <person name="Pai G."/>
            <person name="Parker D."/>
            <person name="Paul H.A."/>
            <person name="Pfannkoch C."/>
            <person name="Pohl C.S."/>
            <person name="Rogers Y.-H.C."/>
            <person name="Ruiz S.J."/>
            <person name="Sabo A."/>
            <person name="Santibanez J."/>
            <person name="Schneider B.W."/>
            <person name="Smith S.M."/>
            <person name="Sodergren E."/>
            <person name="Svatek A.F."/>
            <person name="Utterback T.R."/>
            <person name="Vattathil S."/>
            <person name="Warren W."/>
            <person name="White C.S."/>
            <person name="Chinwalla A.T."/>
            <person name="Feng Y."/>
            <person name="Halpern A.L."/>
            <person name="Hillier L.W."/>
            <person name="Huang X."/>
            <person name="Minx P."/>
            <person name="Nelson J.O."/>
            <person name="Pepin K.H."/>
            <person name="Qin X."/>
            <person name="Sutton G.G."/>
            <person name="Venter E."/>
            <person name="Walenz B.P."/>
            <person name="Wallis J.W."/>
            <person name="Worley K.C."/>
            <person name="Yang S.-P."/>
            <person name="Jones S.M."/>
            <person name="Marra M.A."/>
            <person name="Rocchi M."/>
            <person name="Schein J.E."/>
            <person name="Baertsch R."/>
            <person name="Clarke L."/>
            <person name="Csuros M."/>
            <person name="Glasscock J."/>
            <person name="Harris R.A."/>
            <person name="Havlak P."/>
            <person name="Jackson A.R."/>
            <person name="Jiang H."/>
            <person name="Liu Y."/>
            <person name="Messina D.N."/>
            <person name="Shen Y."/>
            <person name="Song H.X.-Z."/>
            <person name="Wylie T."/>
            <person name="Zhang L."/>
            <person name="Birney E."/>
            <person name="Han K."/>
            <person name="Konkel M.K."/>
            <person name="Lee J."/>
            <person name="Smit A.F.A."/>
            <person name="Ullmer B."/>
            <person name="Wang H."/>
            <person name="Xing J."/>
            <person name="Burhans R."/>
            <person name="Cheng Z."/>
            <person name="Karro J.E."/>
            <person name="Ma J."/>
            <person name="Raney B."/>
            <person name="She X."/>
            <person name="Cox M.J."/>
            <person name="Demuth J.P."/>
            <person name="Dumas L.J."/>
            <person name="Han S.-G."/>
            <person name="Hopkins J."/>
            <person name="Karimpour-Fard A."/>
            <person name="Kim Y.H."/>
            <person name="Pollack J.R."/>
            <person name="Vinar T."/>
            <person name="Addo-Quaye C."/>
            <person name="Degenhardt J."/>
            <person name="Denby A."/>
            <person name="Hubisz M.J."/>
            <person name="Indap A."/>
            <person name="Kosiol C."/>
            <person name="Lahn B.T."/>
            <person name="Lawson H.A."/>
            <person name="Marklein A."/>
            <person name="Nielsen R."/>
            <person name="Vallender E.J."/>
            <person name="Clark A.G."/>
            <person name="Ferguson B."/>
            <person name="Hernandez R.D."/>
            <person name="Hirani K."/>
            <person name="Kehrer-Sawatzki H."/>
            <person name="Kolb J."/>
            <person name="Patil S."/>
            <person name="Pu L.-L."/>
            <person name="Ren Y."/>
            <person name="Smith D.G."/>
            <person name="Wheeler D.A."/>
            <person name="Schenck I."/>
            <person name="Ball E.V."/>
            <person name="Chen R."/>
            <person name="Cooper D.N."/>
            <person name="Giardine B."/>
            <person name="Hsu F."/>
            <person name="Kent W.J."/>
            <person name="Lesk A."/>
            <person name="Nelson D.L."/>
            <person name="O'brien W.E."/>
            <person name="Pruefer K."/>
            <person name="Stenson P.D."/>
            <person name="Wallace J.C."/>
            <person name="Ke H."/>
            <person name="Liu X.-M."/>
            <person name="Wang P."/>
            <person name="Xiang A.P."/>
            <person name="Yang F."/>
            <person name="Barber G.P."/>
            <person name="Haussler D."/>
            <person name="Karolchik D."/>
            <person name="Kern A.D."/>
            <person name="Kuhn R.M."/>
            <person name="Smith K.E."/>
            <person name="Zwieg A.S."/>
        </authorList>
    </citation>
    <scope>NUCLEOTIDE SEQUENCE [LARGE SCALE GENOMIC DNA]</scope>
    <source>
        <strain evidence="3">17573</strain>
    </source>
</reference>
<keyword evidence="1" id="KW-0472">Membrane</keyword>
<reference evidence="2" key="2">
    <citation type="submission" date="2019-01" db="EMBL/GenBank/DDBJ databases">
        <authorList>
            <person name="Graves T."/>
            <person name="Eichler E.E."/>
            <person name="Wilson R.K."/>
        </authorList>
    </citation>
    <scope>NUCLEOTIDE SEQUENCE [LARGE SCALE GENOMIC DNA]</scope>
    <source>
        <strain evidence="2">17573</strain>
    </source>
</reference>
<reference evidence="2" key="3">
    <citation type="submission" date="2025-08" db="UniProtKB">
        <authorList>
            <consortium name="Ensembl"/>
        </authorList>
    </citation>
    <scope>IDENTIFICATION</scope>
    <source>
        <strain evidence="2">17573</strain>
    </source>
</reference>
<evidence type="ECO:0000313" key="2">
    <source>
        <dbReference type="Ensembl" id="ENSMMUP00000078424.1"/>
    </source>
</evidence>
<dbReference type="PANTHER" id="PTHR46254:SF6">
    <property type="entry name" value="HIGH MOBILITY GROUP AT-HOOK 2"/>
    <property type="match status" value="1"/>
</dbReference>
<name>A0A5F8AKI2_MACMU</name>
<protein>
    <submittedName>
        <fullName evidence="2">Uncharacterized protein</fullName>
    </submittedName>
</protein>
<proteinExistence type="predicted"/>
<evidence type="ECO:0000313" key="3">
    <source>
        <dbReference type="Proteomes" id="UP000006718"/>
    </source>
</evidence>
<dbReference type="Ensembl" id="ENSMMUT00000084297.1">
    <property type="protein sequence ID" value="ENSMMUP00000078424.1"/>
    <property type="gene ID" value="ENSMMUG00000051353.1"/>
</dbReference>
<dbReference type="Proteomes" id="UP000006718">
    <property type="component" value="Chromosome 19"/>
</dbReference>
<dbReference type="AlphaFoldDB" id="A0A5F8AKI2"/>
<dbReference type="GeneTree" id="ENSGT00940000161627"/>
<feature type="transmembrane region" description="Helical" evidence="1">
    <location>
        <begin position="88"/>
        <end position="104"/>
    </location>
</feature>
<accession>A0A5F8AKI2</accession>
<keyword evidence="3" id="KW-1185">Reference proteome</keyword>
<dbReference type="InParanoid" id="A0A5F8AKI2"/>
<dbReference type="PANTHER" id="PTHR46254">
    <property type="entry name" value="PROTEIN GVQW1-RELATED"/>
    <property type="match status" value="1"/>
</dbReference>
<dbReference type="VEuPathDB" id="HostDB:ENSMMUG00000051353"/>